<organism evidence="4 5">
    <name type="scientific">Roseovarius pelagicus</name>
    <dbReference type="NCBI Taxonomy" id="2980108"/>
    <lineage>
        <taxon>Bacteria</taxon>
        <taxon>Pseudomonadati</taxon>
        <taxon>Pseudomonadota</taxon>
        <taxon>Alphaproteobacteria</taxon>
        <taxon>Rhodobacterales</taxon>
        <taxon>Roseobacteraceae</taxon>
        <taxon>Roseovarius</taxon>
    </lineage>
</organism>
<keyword evidence="1" id="KW-0472">Membrane</keyword>
<keyword evidence="1" id="KW-1133">Transmembrane helix</keyword>
<evidence type="ECO:0000259" key="3">
    <source>
        <dbReference type="Pfam" id="PF09851"/>
    </source>
</evidence>
<reference evidence="4" key="1">
    <citation type="submission" date="2022-10" db="EMBL/GenBank/DDBJ databases">
        <title>Roseovarius pelagicus sp. nov., isolated from Arctic seawater.</title>
        <authorList>
            <person name="Hong Y.W."/>
            <person name="Hwang C.Y."/>
        </authorList>
    </citation>
    <scope>NUCLEOTIDE SEQUENCE</scope>
    <source>
        <strain evidence="4">HL-MP18</strain>
        <plasmid evidence="4">unnamed3</plasmid>
    </source>
</reference>
<keyword evidence="4" id="KW-0614">Plasmid</keyword>
<evidence type="ECO:0000256" key="2">
    <source>
        <dbReference type="SAM" id="SignalP"/>
    </source>
</evidence>
<dbReference type="Pfam" id="PF09851">
    <property type="entry name" value="SHOCT"/>
    <property type="match status" value="1"/>
</dbReference>
<sequence length="106" mass="11591">MKKFTLPVISFSAVSFATAALATPEGDGTAGYSHMMWNGGHGLWGGLMMVVFWGLIIGLIVLAARGYSARSDNVPRPGALDVLQERYARGEIDEDEYDRRKAKLQD</sequence>
<feature type="signal peptide" evidence="2">
    <location>
        <begin position="1"/>
        <end position="22"/>
    </location>
</feature>
<keyword evidence="5" id="KW-1185">Reference proteome</keyword>
<protein>
    <submittedName>
        <fullName evidence="4">SHOCT domain-containing protein</fullName>
    </submittedName>
</protein>
<name>A0ABY6DNC8_9RHOB</name>
<proteinExistence type="predicted"/>
<dbReference type="RefSeq" id="WP_263049235.1">
    <property type="nucleotide sequence ID" value="NZ_CP106739.1"/>
</dbReference>
<evidence type="ECO:0000313" key="4">
    <source>
        <dbReference type="EMBL" id="UXX85265.1"/>
    </source>
</evidence>
<feature type="transmembrane region" description="Helical" evidence="1">
    <location>
        <begin position="46"/>
        <end position="67"/>
    </location>
</feature>
<dbReference type="EMBL" id="CP106739">
    <property type="protein sequence ID" value="UXX85265.1"/>
    <property type="molecule type" value="Genomic_DNA"/>
</dbReference>
<dbReference type="Proteomes" id="UP001064087">
    <property type="component" value="Plasmid unnamed3"/>
</dbReference>
<keyword evidence="1" id="KW-0812">Transmembrane</keyword>
<dbReference type="InterPro" id="IPR018649">
    <property type="entry name" value="SHOCT"/>
</dbReference>
<accession>A0ABY6DNC8</accession>
<geneLocation type="plasmid" evidence="4 5">
    <name>unnamed3</name>
</geneLocation>
<evidence type="ECO:0000256" key="1">
    <source>
        <dbReference type="SAM" id="Phobius"/>
    </source>
</evidence>
<keyword evidence="2" id="KW-0732">Signal</keyword>
<feature type="domain" description="SHOCT" evidence="3">
    <location>
        <begin position="79"/>
        <end position="104"/>
    </location>
</feature>
<gene>
    <name evidence="4" type="ORF">N7U68_20695</name>
</gene>
<evidence type="ECO:0000313" key="5">
    <source>
        <dbReference type="Proteomes" id="UP001064087"/>
    </source>
</evidence>
<feature type="chain" id="PRO_5047390752" evidence="2">
    <location>
        <begin position="23"/>
        <end position="106"/>
    </location>
</feature>